<dbReference type="Proteomes" id="UP000602076">
    <property type="component" value="Unassembled WGS sequence"/>
</dbReference>
<protein>
    <recommendedName>
        <fullName evidence="3">Methyl-accepting transducer domain-containing protein</fullName>
    </recommendedName>
</protein>
<gene>
    <name evidence="4" type="ORF">IEO70_06920</name>
</gene>
<dbReference type="InterPro" id="IPR004089">
    <property type="entry name" value="MCPsignal_dom"/>
</dbReference>
<comment type="caution">
    <text evidence="4">The sequence shown here is derived from an EMBL/GenBank/DDBJ whole genome shotgun (WGS) entry which is preliminary data.</text>
</comment>
<dbReference type="PANTHER" id="PTHR32089:SF112">
    <property type="entry name" value="LYSOZYME-LIKE PROTEIN-RELATED"/>
    <property type="match status" value="1"/>
</dbReference>
<dbReference type="GO" id="GO:0016020">
    <property type="term" value="C:membrane"/>
    <property type="evidence" value="ECO:0007669"/>
    <property type="project" value="InterPro"/>
</dbReference>
<dbReference type="Gene3D" id="1.10.287.950">
    <property type="entry name" value="Methyl-accepting chemotaxis protein"/>
    <property type="match status" value="1"/>
</dbReference>
<dbReference type="EMBL" id="JACXSI010000013">
    <property type="protein sequence ID" value="MBD3108095.1"/>
    <property type="molecule type" value="Genomic_DNA"/>
</dbReference>
<feature type="domain" description="Methyl-accepting transducer" evidence="3">
    <location>
        <begin position="1"/>
        <end position="171"/>
    </location>
</feature>
<keyword evidence="1 2" id="KW-0807">Transducer</keyword>
<organism evidence="4 5">
    <name type="scientific">Peribacillus faecalis</name>
    <dbReference type="NCBI Taxonomy" id="2772559"/>
    <lineage>
        <taxon>Bacteria</taxon>
        <taxon>Bacillati</taxon>
        <taxon>Bacillota</taxon>
        <taxon>Bacilli</taxon>
        <taxon>Bacillales</taxon>
        <taxon>Bacillaceae</taxon>
        <taxon>Peribacillus</taxon>
    </lineage>
</organism>
<name>A0A927H9Z0_9BACI</name>
<keyword evidence="5" id="KW-1185">Reference proteome</keyword>
<dbReference type="PROSITE" id="PS50111">
    <property type="entry name" value="CHEMOTAXIS_TRANSDUC_2"/>
    <property type="match status" value="1"/>
</dbReference>
<dbReference type="AlphaFoldDB" id="A0A927H9Z0"/>
<proteinExistence type="predicted"/>
<evidence type="ECO:0000313" key="4">
    <source>
        <dbReference type="EMBL" id="MBD3108095.1"/>
    </source>
</evidence>
<evidence type="ECO:0000256" key="2">
    <source>
        <dbReference type="PROSITE-ProRule" id="PRU00284"/>
    </source>
</evidence>
<evidence type="ECO:0000256" key="1">
    <source>
        <dbReference type="ARBA" id="ARBA00023224"/>
    </source>
</evidence>
<evidence type="ECO:0000313" key="5">
    <source>
        <dbReference type="Proteomes" id="UP000602076"/>
    </source>
</evidence>
<reference evidence="4" key="1">
    <citation type="submission" date="2020-09" db="EMBL/GenBank/DDBJ databases">
        <title>Bacillus faecalis sp. nov., a moderately halophilic bacterium isolated from cow faeces.</title>
        <authorList>
            <person name="Jiang L."/>
            <person name="Lee J."/>
        </authorList>
    </citation>
    <scope>NUCLEOTIDE SEQUENCE</scope>
    <source>
        <strain evidence="4">AGMB 02131</strain>
    </source>
</reference>
<dbReference type="GO" id="GO:0007165">
    <property type="term" value="P:signal transduction"/>
    <property type="evidence" value="ECO:0007669"/>
    <property type="project" value="UniProtKB-KW"/>
</dbReference>
<dbReference type="SUPFAM" id="SSF58104">
    <property type="entry name" value="Methyl-accepting chemotaxis protein (MCP) signaling domain"/>
    <property type="match status" value="1"/>
</dbReference>
<accession>A0A927H9Z0</accession>
<evidence type="ECO:0000259" key="3">
    <source>
        <dbReference type="PROSITE" id="PS50111"/>
    </source>
</evidence>
<sequence length="171" mass="18695">MVEKSTSLSEQLLEKAQFAETNAVDGNSYMTNLEKDFKEFAMQMDVIAAKMSVLFNEVTEASVYVKDIQNIAQQTNLLALNASIEAASVGDNGKGFAVVAEEVRKPAETSRITAEHISQNLAALHTETTDANERIQSAAKISTKNTDIAIKAKQRFTTIVDNVSDLKNHIT</sequence>
<dbReference type="PANTHER" id="PTHR32089">
    <property type="entry name" value="METHYL-ACCEPTING CHEMOTAXIS PROTEIN MCPB"/>
    <property type="match status" value="1"/>
</dbReference>
<dbReference type="Pfam" id="PF00015">
    <property type="entry name" value="MCPsignal"/>
    <property type="match status" value="1"/>
</dbReference>